<gene>
    <name evidence="2" type="ORF">DC363_00485</name>
</gene>
<sequence length="414" mass="45859">MKRIAIFIDGTWNRPDAEHPTNVVRLARCVRHRNDGDMPQVVLYSPGVGAGRGNTRASRALDRFLGGALGWGLTDIIEDVYRQLVFIYEPGDELMVFGFSRGAFAARSLVGLIRSSGIPARDKLAEIPAAMARYRSRAPDTHPDHPDTLAFRASFAPRVILNDTEQRWREKQGLETGGTVRLSIAYLGVWDTVSALGLPAFLPFAARFNAQYRFHDAKLSSIVRAARHAIALDERRRLFPSHPWDNMPVLNARHDSNLIPSHMQQWFPGNHGSVGGGGSRVGLSSIALNWIALGAARAGLALDWSEVDRVAPRFDVTGMLENNFGPVGLSGAVLNAFTADREGPAGLDEVSMAAIDRCHLRPDYARTPSLRHVYHGLRRIDDARRATIRKARKWADGGYTHLPGQIMRPRGWRD</sequence>
<dbReference type="InterPro" id="IPR018712">
    <property type="entry name" value="Tle1-like_cat"/>
</dbReference>
<keyword evidence="3" id="KW-1185">Reference proteome</keyword>
<evidence type="ECO:0000313" key="2">
    <source>
        <dbReference type="EMBL" id="PVA08012.1"/>
    </source>
</evidence>
<dbReference type="RefSeq" id="WP_108639168.1">
    <property type="nucleotide sequence ID" value="NZ_QCYG01000001.1"/>
</dbReference>
<dbReference type="PANTHER" id="PTHR33840:SF1">
    <property type="entry name" value="TLE1 PHOSPHOLIPASE DOMAIN-CONTAINING PROTEIN"/>
    <property type="match status" value="1"/>
</dbReference>
<feature type="domain" description="T6SS Phospholipase effector Tle1-like catalytic" evidence="1">
    <location>
        <begin position="2"/>
        <end position="291"/>
    </location>
</feature>
<reference evidence="2 3" key="1">
    <citation type="submission" date="2018-04" db="EMBL/GenBank/DDBJ databases">
        <title>Pelagivirga bohaiensis gen. nov., sp. nov., a bacterium isolated from the Bohai Sea.</title>
        <authorList>
            <person name="Ji X."/>
        </authorList>
    </citation>
    <scope>NUCLEOTIDE SEQUENCE [LARGE SCALE GENOMIC DNA]</scope>
    <source>
        <strain evidence="2 3">BH-SD16</strain>
    </source>
</reference>
<dbReference type="Proteomes" id="UP000244817">
    <property type="component" value="Unassembled WGS sequence"/>
</dbReference>
<evidence type="ECO:0000259" key="1">
    <source>
        <dbReference type="Pfam" id="PF09994"/>
    </source>
</evidence>
<proteinExistence type="predicted"/>
<dbReference type="Pfam" id="PF09994">
    <property type="entry name" value="T6SS_Tle1-like_cat"/>
    <property type="match status" value="1"/>
</dbReference>
<dbReference type="PANTHER" id="PTHR33840">
    <property type="match status" value="1"/>
</dbReference>
<evidence type="ECO:0000313" key="3">
    <source>
        <dbReference type="Proteomes" id="UP000244817"/>
    </source>
</evidence>
<protein>
    <submittedName>
        <fullName evidence="2">Peptidoglycan-binding protein</fullName>
    </submittedName>
</protein>
<dbReference type="OrthoDB" id="4378831at2"/>
<organism evidence="2 3">
    <name type="scientific">Thalassorhabdomicrobium marinisediminis</name>
    <dbReference type="NCBI Taxonomy" id="2170577"/>
    <lineage>
        <taxon>Bacteria</taxon>
        <taxon>Pseudomonadati</taxon>
        <taxon>Pseudomonadota</taxon>
        <taxon>Alphaproteobacteria</taxon>
        <taxon>Rhodobacterales</taxon>
        <taxon>Paracoccaceae</taxon>
        <taxon>Thalassorhabdomicrobium</taxon>
    </lineage>
</organism>
<accession>A0A2T7G0S0</accession>
<name>A0A2T7G0S0_9RHOB</name>
<dbReference type="AlphaFoldDB" id="A0A2T7G0S0"/>
<dbReference type="EMBL" id="QCYG01000001">
    <property type="protein sequence ID" value="PVA08012.1"/>
    <property type="molecule type" value="Genomic_DNA"/>
</dbReference>
<comment type="caution">
    <text evidence="2">The sequence shown here is derived from an EMBL/GenBank/DDBJ whole genome shotgun (WGS) entry which is preliminary data.</text>
</comment>